<dbReference type="PROSITE" id="PS52004">
    <property type="entry name" value="KS3_2"/>
    <property type="match status" value="1"/>
</dbReference>
<dbReference type="EMBL" id="FNON01000008">
    <property type="protein sequence ID" value="SDY99812.1"/>
    <property type="molecule type" value="Genomic_DNA"/>
</dbReference>
<dbReference type="GO" id="GO:0006633">
    <property type="term" value="P:fatty acid biosynthetic process"/>
    <property type="evidence" value="ECO:0007669"/>
    <property type="project" value="TreeGrafter"/>
</dbReference>
<name>A0A1H3PF69_9PSEU</name>
<feature type="domain" description="Ketosynthase family 3 (KS3)" evidence="5">
    <location>
        <begin position="2"/>
        <end position="382"/>
    </location>
</feature>
<dbReference type="Gene3D" id="3.40.47.10">
    <property type="match status" value="1"/>
</dbReference>
<dbReference type="InterPro" id="IPR000794">
    <property type="entry name" value="Beta-ketoacyl_synthase"/>
</dbReference>
<dbReference type="Pfam" id="PF02801">
    <property type="entry name" value="Ketoacyl-synt_C"/>
    <property type="match status" value="1"/>
</dbReference>
<sequence>MGEAVWVTGLGAVTPAGWTAAESWATVAAGKSCVREVKRFTTFESSSRIAGMVPGSEATLPEHSLSLEYGLNAAKQAIADSGLESRVDTVIVANHGERRLPSEAGSGRVIGVRDIAAGIAEAARTNDYSSPYGACAGSAQAIGSAAKLIRAGRARTVLAGGCDALVTPFDFFSFSSLYVMSSRDCPPEEASCPFDIRRDGFVLAEGAGFLMLEAESHARARGAEPIAVLEGFGLRQNAYHMFAPPPDGLGPEQAMREALRDAKLNAEDISYLNAHGTSTKDNDSSESMAIRAVFGPHADRLPVSSNKSQIGHTMGACGAIEAVLSIESLRAGVIPPTSNLREPDPACDLDYVPLTARERKLDHVLSNSFGFGGHSASLIFGRAA</sequence>
<dbReference type="InterPro" id="IPR016039">
    <property type="entry name" value="Thiolase-like"/>
</dbReference>
<organism evidence="6 7">
    <name type="scientific">Amycolatopsis xylanica</name>
    <dbReference type="NCBI Taxonomy" id="589385"/>
    <lineage>
        <taxon>Bacteria</taxon>
        <taxon>Bacillati</taxon>
        <taxon>Actinomycetota</taxon>
        <taxon>Actinomycetes</taxon>
        <taxon>Pseudonocardiales</taxon>
        <taxon>Pseudonocardiaceae</taxon>
        <taxon>Amycolatopsis</taxon>
    </lineage>
</organism>
<dbReference type="AlphaFoldDB" id="A0A1H3PF69"/>
<dbReference type="FunFam" id="3.40.47.10:FF:000029">
    <property type="entry name" value="3-oxoacyl-[acyl-carrier-protein] synthase 1"/>
    <property type="match status" value="1"/>
</dbReference>
<evidence type="ECO:0000256" key="3">
    <source>
        <dbReference type="ARBA" id="ARBA00023315"/>
    </source>
</evidence>
<evidence type="ECO:0000256" key="2">
    <source>
        <dbReference type="ARBA" id="ARBA00022679"/>
    </source>
</evidence>
<protein>
    <submittedName>
        <fullName evidence="6">3-oxoacyl-[acyl-carrier-protein] synthase II</fullName>
    </submittedName>
</protein>
<gene>
    <name evidence="6" type="ORF">SAMN05421504_108189</name>
</gene>
<evidence type="ECO:0000259" key="5">
    <source>
        <dbReference type="PROSITE" id="PS52004"/>
    </source>
</evidence>
<keyword evidence="2 4" id="KW-0808">Transferase</keyword>
<dbReference type="GO" id="GO:0005829">
    <property type="term" value="C:cytosol"/>
    <property type="evidence" value="ECO:0007669"/>
    <property type="project" value="TreeGrafter"/>
</dbReference>
<dbReference type="PANTHER" id="PTHR11712">
    <property type="entry name" value="POLYKETIDE SYNTHASE-RELATED"/>
    <property type="match status" value="1"/>
</dbReference>
<dbReference type="GO" id="GO:0004315">
    <property type="term" value="F:3-oxoacyl-[acyl-carrier-protein] synthase activity"/>
    <property type="evidence" value="ECO:0007669"/>
    <property type="project" value="TreeGrafter"/>
</dbReference>
<dbReference type="PANTHER" id="PTHR11712:SF320">
    <property type="entry name" value="BETA-KETOACYL SYNTHASE"/>
    <property type="match status" value="1"/>
</dbReference>
<reference evidence="6 7" key="1">
    <citation type="submission" date="2016-10" db="EMBL/GenBank/DDBJ databases">
        <authorList>
            <person name="de Groot N.N."/>
        </authorList>
    </citation>
    <scope>NUCLEOTIDE SEQUENCE [LARGE SCALE GENOMIC DNA]</scope>
    <source>
        <strain evidence="6 7">CPCC 202699</strain>
    </source>
</reference>
<proteinExistence type="inferred from homology"/>
<evidence type="ECO:0000313" key="6">
    <source>
        <dbReference type="EMBL" id="SDY99812.1"/>
    </source>
</evidence>
<dbReference type="InterPro" id="IPR020841">
    <property type="entry name" value="PKS_Beta-ketoAc_synthase_dom"/>
</dbReference>
<accession>A0A1H3PF69</accession>
<dbReference type="STRING" id="589385.SAMN05421504_108189"/>
<dbReference type="SUPFAM" id="SSF53901">
    <property type="entry name" value="Thiolase-like"/>
    <property type="match status" value="2"/>
</dbReference>
<keyword evidence="3" id="KW-0012">Acyltransferase</keyword>
<dbReference type="InterPro" id="IPR014030">
    <property type="entry name" value="Ketoacyl_synth_N"/>
</dbReference>
<evidence type="ECO:0000256" key="1">
    <source>
        <dbReference type="ARBA" id="ARBA00008467"/>
    </source>
</evidence>
<evidence type="ECO:0000256" key="4">
    <source>
        <dbReference type="RuleBase" id="RU003694"/>
    </source>
</evidence>
<comment type="similarity">
    <text evidence="1 4">Belongs to the thiolase-like superfamily. Beta-ketoacyl-ACP synthases family.</text>
</comment>
<dbReference type="RefSeq" id="WP_091295561.1">
    <property type="nucleotide sequence ID" value="NZ_FNON01000008.1"/>
</dbReference>
<dbReference type="Pfam" id="PF00109">
    <property type="entry name" value="ketoacyl-synt"/>
    <property type="match status" value="2"/>
</dbReference>
<dbReference type="InterPro" id="IPR014031">
    <property type="entry name" value="Ketoacyl_synth_C"/>
</dbReference>
<dbReference type="CDD" id="cd00834">
    <property type="entry name" value="KAS_I_II"/>
    <property type="match status" value="1"/>
</dbReference>
<dbReference type="SMART" id="SM00825">
    <property type="entry name" value="PKS_KS"/>
    <property type="match status" value="1"/>
</dbReference>
<dbReference type="Proteomes" id="UP000199515">
    <property type="component" value="Unassembled WGS sequence"/>
</dbReference>
<evidence type="ECO:0000313" key="7">
    <source>
        <dbReference type="Proteomes" id="UP000199515"/>
    </source>
</evidence>
<dbReference type="OrthoDB" id="9808669at2"/>
<keyword evidence="7" id="KW-1185">Reference proteome</keyword>